<feature type="region of interest" description="Disordered" evidence="9">
    <location>
        <begin position="1"/>
        <end position="22"/>
    </location>
</feature>
<evidence type="ECO:0000256" key="4">
    <source>
        <dbReference type="ARBA" id="ARBA00022519"/>
    </source>
</evidence>
<evidence type="ECO:0000256" key="1">
    <source>
        <dbReference type="ARBA" id="ARBA00004533"/>
    </source>
</evidence>
<evidence type="ECO:0000313" key="12">
    <source>
        <dbReference type="Proteomes" id="UP000683291"/>
    </source>
</evidence>
<evidence type="ECO:0000259" key="10">
    <source>
        <dbReference type="Pfam" id="PF11356"/>
    </source>
</evidence>
<dbReference type="Gene3D" id="2.30.30.830">
    <property type="match status" value="1"/>
</dbReference>
<gene>
    <name evidence="11" type="ORF">KDD17_08105</name>
</gene>
<dbReference type="KEGG" id="sual:KDD17_08105"/>
<dbReference type="Proteomes" id="UP000683291">
    <property type="component" value="Chromosome 1"/>
</dbReference>
<keyword evidence="8" id="KW-0472">Membrane</keyword>
<keyword evidence="5" id="KW-0812">Transmembrane</keyword>
<keyword evidence="2" id="KW-0813">Transport</keyword>
<evidence type="ECO:0000256" key="7">
    <source>
        <dbReference type="ARBA" id="ARBA00022989"/>
    </source>
</evidence>
<organism evidence="11 12">
    <name type="scientific">Sulfitobacter albidus</name>
    <dbReference type="NCBI Taxonomy" id="2829501"/>
    <lineage>
        <taxon>Bacteria</taxon>
        <taxon>Pseudomonadati</taxon>
        <taxon>Pseudomonadota</taxon>
        <taxon>Alphaproteobacteria</taxon>
        <taxon>Rhodobacterales</taxon>
        <taxon>Roseobacteraceae</taxon>
        <taxon>Sulfitobacter</taxon>
    </lineage>
</organism>
<evidence type="ECO:0000313" key="11">
    <source>
        <dbReference type="EMBL" id="QUJ77882.1"/>
    </source>
</evidence>
<dbReference type="EMBL" id="CP073581">
    <property type="protein sequence ID" value="QUJ77882.1"/>
    <property type="molecule type" value="Genomic_DNA"/>
</dbReference>
<dbReference type="InterPro" id="IPR024961">
    <property type="entry name" value="T2SS_GspC_N"/>
</dbReference>
<evidence type="ECO:0000256" key="2">
    <source>
        <dbReference type="ARBA" id="ARBA00022448"/>
    </source>
</evidence>
<protein>
    <submittedName>
        <fullName evidence="11">Pilus assembly protein PilZ</fullName>
    </submittedName>
</protein>
<comment type="subcellular location">
    <subcellularLocation>
        <location evidence="1">Cell inner membrane</location>
    </subcellularLocation>
</comment>
<keyword evidence="3" id="KW-1003">Cell membrane</keyword>
<dbReference type="Pfam" id="PF11356">
    <property type="entry name" value="T2SSC"/>
    <property type="match status" value="1"/>
</dbReference>
<dbReference type="GO" id="GO:0005886">
    <property type="term" value="C:plasma membrane"/>
    <property type="evidence" value="ECO:0007669"/>
    <property type="project" value="UniProtKB-SubCell"/>
</dbReference>
<reference evidence="11" key="1">
    <citation type="submission" date="2021-04" db="EMBL/GenBank/DDBJ databases">
        <title>Complete genome sequence for Sulfitobacter sp. strain JK7-1.</title>
        <authorList>
            <person name="Park S.-J."/>
        </authorList>
    </citation>
    <scope>NUCLEOTIDE SEQUENCE</scope>
    <source>
        <strain evidence="11">JK7-1</strain>
    </source>
</reference>
<evidence type="ECO:0000256" key="9">
    <source>
        <dbReference type="SAM" id="MobiDB-lite"/>
    </source>
</evidence>
<keyword evidence="6" id="KW-0653">Protein transport</keyword>
<keyword evidence="12" id="KW-1185">Reference proteome</keyword>
<evidence type="ECO:0000256" key="3">
    <source>
        <dbReference type="ARBA" id="ARBA00022475"/>
    </source>
</evidence>
<dbReference type="GO" id="GO:0015031">
    <property type="term" value="P:protein transport"/>
    <property type="evidence" value="ECO:0007669"/>
    <property type="project" value="UniProtKB-KW"/>
</dbReference>
<keyword evidence="4" id="KW-0997">Cell inner membrane</keyword>
<evidence type="ECO:0000256" key="8">
    <source>
        <dbReference type="ARBA" id="ARBA00023136"/>
    </source>
</evidence>
<dbReference type="AlphaFoldDB" id="A0A975PNI3"/>
<dbReference type="RefSeq" id="WP_212706075.1">
    <property type="nucleotide sequence ID" value="NZ_CP073581.1"/>
</dbReference>
<feature type="domain" description="Type II secretion system protein GspC N-terminal" evidence="10">
    <location>
        <begin position="22"/>
        <end position="85"/>
    </location>
</feature>
<evidence type="ECO:0000256" key="5">
    <source>
        <dbReference type="ARBA" id="ARBA00022692"/>
    </source>
</evidence>
<sequence>MATEHDGTPTPPEVSENATESARLPRTALLGVFGSSAAPSALILLPRGDTQTVSVGDTVAGGRVEAIGDDRVVLSRMGRQQILRLPAG</sequence>
<name>A0A975PNI3_9RHOB</name>
<proteinExistence type="predicted"/>
<evidence type="ECO:0000256" key="6">
    <source>
        <dbReference type="ARBA" id="ARBA00022927"/>
    </source>
</evidence>
<keyword evidence="7" id="KW-1133">Transmembrane helix</keyword>
<accession>A0A975PNI3</accession>